<proteinExistence type="predicted"/>
<dbReference type="Proteomes" id="UP000192907">
    <property type="component" value="Unassembled WGS sequence"/>
</dbReference>
<evidence type="ECO:0000313" key="2">
    <source>
        <dbReference type="Proteomes" id="UP000192907"/>
    </source>
</evidence>
<evidence type="ECO:0000313" key="1">
    <source>
        <dbReference type="EMBL" id="SME93289.1"/>
    </source>
</evidence>
<sequence length="183" mass="19360">MRTGLSWLFASAILLYSCSEEPEDPGLCNLNCSSAIIGPIEGSIEIMAQSSGVTCAAGAQLTALNDPLTFYFRMIETFDNDGTDKILPKPSVSIEPIVNGLMSEEAIHNPNVVIDGDTFTPARYKGIITPSSNWCTDACGVATIEVFPLCPPAGETSTVNVQIHSGALFSEPASVTIQTQDAN</sequence>
<protein>
    <submittedName>
        <fullName evidence="1">Uncharacterized protein</fullName>
    </submittedName>
</protein>
<organism evidence="1 2">
    <name type="scientific">Pseudobacteriovorax antillogorgiicola</name>
    <dbReference type="NCBI Taxonomy" id="1513793"/>
    <lineage>
        <taxon>Bacteria</taxon>
        <taxon>Pseudomonadati</taxon>
        <taxon>Bdellovibrionota</taxon>
        <taxon>Oligoflexia</taxon>
        <taxon>Oligoflexales</taxon>
        <taxon>Pseudobacteriovoracaceae</taxon>
        <taxon>Pseudobacteriovorax</taxon>
    </lineage>
</organism>
<dbReference type="PROSITE" id="PS51257">
    <property type="entry name" value="PROKAR_LIPOPROTEIN"/>
    <property type="match status" value="1"/>
</dbReference>
<keyword evidence="2" id="KW-1185">Reference proteome</keyword>
<dbReference type="AlphaFoldDB" id="A0A1Y6BAJ6"/>
<accession>A0A1Y6BAJ6</accession>
<dbReference type="RefSeq" id="WP_132315714.1">
    <property type="nucleotide sequence ID" value="NZ_FWZT01000002.1"/>
</dbReference>
<gene>
    <name evidence="1" type="ORF">SAMN06296036_10216</name>
</gene>
<dbReference type="EMBL" id="FWZT01000002">
    <property type="protein sequence ID" value="SME93289.1"/>
    <property type="molecule type" value="Genomic_DNA"/>
</dbReference>
<reference evidence="2" key="1">
    <citation type="submission" date="2017-04" db="EMBL/GenBank/DDBJ databases">
        <authorList>
            <person name="Varghese N."/>
            <person name="Submissions S."/>
        </authorList>
    </citation>
    <scope>NUCLEOTIDE SEQUENCE [LARGE SCALE GENOMIC DNA]</scope>
    <source>
        <strain evidence="2">RKEM611</strain>
    </source>
</reference>
<dbReference type="STRING" id="1513793.SAMN06296036_10216"/>
<dbReference type="OrthoDB" id="9941976at2"/>
<name>A0A1Y6BAJ6_9BACT</name>